<name>A0A849KST2_9HYPH</name>
<sequence>MALPDFSHELAALLEHTARTAIAIRQHSPYSRPAGLSEPPENQYDLLWLADSLHNFDSLGRAIIEQNPDRIVFACDLLSSLYQRYGSEKNNSKDTFERARKYGISLDHAIDLFNQIRLKAADCQKPEQRGVHHGN</sequence>
<dbReference type="AlphaFoldDB" id="A0A849KST2"/>
<accession>A0A849KST2</accession>
<comment type="caution">
    <text evidence="1">The sequence shown here is derived from an EMBL/GenBank/DDBJ whole genome shotgun (WGS) entry which is preliminary data.</text>
</comment>
<evidence type="ECO:0000313" key="1">
    <source>
        <dbReference type="EMBL" id="NNU63393.1"/>
    </source>
</evidence>
<keyword evidence="2" id="KW-1185">Reference proteome</keyword>
<dbReference type="Proteomes" id="UP000574931">
    <property type="component" value="Unassembled WGS sequence"/>
</dbReference>
<gene>
    <name evidence="1" type="ORF">HKX02_24500</name>
</gene>
<dbReference type="EMBL" id="JABFCY010000024">
    <property type="protein sequence ID" value="NNU63393.1"/>
    <property type="molecule type" value="Genomic_DNA"/>
</dbReference>
<evidence type="ECO:0000313" key="2">
    <source>
        <dbReference type="Proteomes" id="UP000574931"/>
    </source>
</evidence>
<reference evidence="1 2" key="1">
    <citation type="submission" date="2020-05" db="EMBL/GenBank/DDBJ databases">
        <title>Draft Genome Sequence of Ochrobactrum soli Isolated from Stable Fly Gut.</title>
        <authorList>
            <person name="Pileggi M.T."/>
            <person name="Vazhakkala L.J."/>
            <person name="Wong C.N."/>
        </authorList>
    </citation>
    <scope>NUCLEOTIDE SEQUENCE [LARGE SCALE GENOMIC DNA]</scope>
    <source>
        <strain evidence="1 2">MTP-C0764</strain>
    </source>
</reference>
<organism evidence="1 2">
    <name type="scientific">Ochrobactrum soli</name>
    <dbReference type="NCBI Taxonomy" id="2448455"/>
    <lineage>
        <taxon>Bacteria</taxon>
        <taxon>Pseudomonadati</taxon>
        <taxon>Pseudomonadota</taxon>
        <taxon>Alphaproteobacteria</taxon>
        <taxon>Hyphomicrobiales</taxon>
        <taxon>Brucellaceae</taxon>
        <taxon>Brucella/Ochrobactrum group</taxon>
        <taxon>Ochrobactrum</taxon>
    </lineage>
</organism>
<protein>
    <submittedName>
        <fullName evidence="1">Uncharacterized protein</fullName>
    </submittedName>
</protein>
<proteinExistence type="predicted"/>
<dbReference type="RefSeq" id="WP_171319696.1">
    <property type="nucleotide sequence ID" value="NZ_JABFCY010000024.1"/>
</dbReference>